<keyword evidence="2" id="KW-0505">Motor protein</keyword>
<dbReference type="SUPFAM" id="SSF52540">
    <property type="entry name" value="P-loop containing nucleoside triphosphate hydrolases"/>
    <property type="match status" value="1"/>
</dbReference>
<dbReference type="GO" id="GO:0051231">
    <property type="term" value="P:spindle elongation"/>
    <property type="evidence" value="ECO:0007669"/>
    <property type="project" value="TreeGrafter"/>
</dbReference>
<dbReference type="Pfam" id="PF00225">
    <property type="entry name" value="Kinesin"/>
    <property type="match status" value="1"/>
</dbReference>
<dbReference type="AlphaFoldDB" id="A0A6A6LNX7"/>
<evidence type="ECO:0000256" key="1">
    <source>
        <dbReference type="ARBA" id="ARBA00022701"/>
    </source>
</evidence>
<dbReference type="InterPro" id="IPR001752">
    <property type="entry name" value="Kinesin_motor_dom"/>
</dbReference>
<dbReference type="GO" id="GO:0007018">
    <property type="term" value="P:microtubule-based movement"/>
    <property type="evidence" value="ECO:0007669"/>
    <property type="project" value="InterPro"/>
</dbReference>
<keyword evidence="4" id="KW-0732">Signal</keyword>
<protein>
    <recommendedName>
        <fullName evidence="5">Kinesin motor domain-containing protein</fullName>
    </recommendedName>
</protein>
<evidence type="ECO:0000313" key="6">
    <source>
        <dbReference type="EMBL" id="KAF2303142.1"/>
    </source>
</evidence>
<evidence type="ECO:0000313" key="7">
    <source>
        <dbReference type="Proteomes" id="UP000467840"/>
    </source>
</evidence>
<feature type="domain" description="Kinesin motor" evidence="5">
    <location>
        <begin position="1"/>
        <end position="146"/>
    </location>
</feature>
<evidence type="ECO:0000256" key="3">
    <source>
        <dbReference type="PROSITE-ProRule" id="PRU00283"/>
    </source>
</evidence>
<gene>
    <name evidence="6" type="ORF">GH714_014102</name>
</gene>
<dbReference type="GO" id="GO:0007052">
    <property type="term" value="P:mitotic spindle organization"/>
    <property type="evidence" value="ECO:0007669"/>
    <property type="project" value="TreeGrafter"/>
</dbReference>
<keyword evidence="7" id="KW-1185">Reference proteome</keyword>
<feature type="signal peptide" evidence="4">
    <location>
        <begin position="1"/>
        <end position="26"/>
    </location>
</feature>
<dbReference type="GO" id="GO:0003777">
    <property type="term" value="F:microtubule motor activity"/>
    <property type="evidence" value="ECO:0007669"/>
    <property type="project" value="InterPro"/>
</dbReference>
<comment type="caution">
    <text evidence="3">Lacks conserved residue(s) required for the propagation of feature annotation.</text>
</comment>
<dbReference type="InterPro" id="IPR036961">
    <property type="entry name" value="Kinesin_motor_dom_sf"/>
</dbReference>
<proteinExistence type="inferred from homology"/>
<reference evidence="6 7" key="1">
    <citation type="journal article" date="2020" name="Mol. Plant">
        <title>The Chromosome-Based Rubber Tree Genome Provides New Insights into Spurge Genome Evolution and Rubber Biosynthesis.</title>
        <authorList>
            <person name="Liu J."/>
            <person name="Shi C."/>
            <person name="Shi C.C."/>
            <person name="Li W."/>
            <person name="Zhang Q.J."/>
            <person name="Zhang Y."/>
            <person name="Li K."/>
            <person name="Lu H.F."/>
            <person name="Shi C."/>
            <person name="Zhu S.T."/>
            <person name="Xiao Z.Y."/>
            <person name="Nan H."/>
            <person name="Yue Y."/>
            <person name="Zhu X.G."/>
            <person name="Wu Y."/>
            <person name="Hong X.N."/>
            <person name="Fan G.Y."/>
            <person name="Tong Y."/>
            <person name="Zhang D."/>
            <person name="Mao C.L."/>
            <person name="Liu Y.L."/>
            <person name="Hao S.J."/>
            <person name="Liu W.Q."/>
            <person name="Lv M.Q."/>
            <person name="Zhang H.B."/>
            <person name="Liu Y."/>
            <person name="Hu-Tang G.R."/>
            <person name="Wang J.P."/>
            <person name="Wang J.H."/>
            <person name="Sun Y.H."/>
            <person name="Ni S.B."/>
            <person name="Chen W.B."/>
            <person name="Zhang X.C."/>
            <person name="Jiao Y.N."/>
            <person name="Eichler E.E."/>
            <person name="Li G.H."/>
            <person name="Liu X."/>
            <person name="Gao L.Z."/>
        </authorList>
    </citation>
    <scope>NUCLEOTIDE SEQUENCE [LARGE SCALE GENOMIC DNA]</scope>
    <source>
        <strain evidence="7">cv. GT1</strain>
        <tissue evidence="6">Leaf</tissue>
    </source>
</reference>
<dbReference type="GO" id="GO:0005524">
    <property type="term" value="F:ATP binding"/>
    <property type="evidence" value="ECO:0007669"/>
    <property type="project" value="InterPro"/>
</dbReference>
<dbReference type="InterPro" id="IPR027640">
    <property type="entry name" value="Kinesin-like_fam"/>
</dbReference>
<dbReference type="InterPro" id="IPR027417">
    <property type="entry name" value="P-loop_NTPase"/>
</dbReference>
<dbReference type="GO" id="GO:0008017">
    <property type="term" value="F:microtubule binding"/>
    <property type="evidence" value="ECO:0007669"/>
    <property type="project" value="InterPro"/>
</dbReference>
<sequence>MLQGTDRLPGLVLLSVILSTCQSTRSKVELSYNEAYLDRCYDLIELRAKEIAALDDKDGQTQLKGLSRVPVKSVLNFKRRVFSWSLEKDNRTYSKPRVPYQESKLTRILQESLGETSHALLVACLNLGEYQDSVHTVSMAARSRRLSNVVSSTEKLETPKVKVDRESKLQAWFESKGKTRSIHRSEAYASPFPVSSIKQPYCQSTVKAKINSNQCTFNAKEREELLEIKGIGQKMAKCIVDLRETSPLNSLSDLEKLGLSSKQVKMKTSQLCPISKFEP</sequence>
<dbReference type="Proteomes" id="UP000467840">
    <property type="component" value="Chromosome 16"/>
</dbReference>
<name>A0A6A6LNX7_HEVBR</name>
<dbReference type="EMBL" id="JAAGAX010000009">
    <property type="protein sequence ID" value="KAF2303142.1"/>
    <property type="molecule type" value="Genomic_DNA"/>
</dbReference>
<dbReference type="GO" id="GO:0005874">
    <property type="term" value="C:microtubule"/>
    <property type="evidence" value="ECO:0007669"/>
    <property type="project" value="UniProtKB-KW"/>
</dbReference>
<keyword evidence="1" id="KW-0493">Microtubule</keyword>
<dbReference type="Gene3D" id="1.10.150.280">
    <property type="entry name" value="AF1531-like domain"/>
    <property type="match status" value="1"/>
</dbReference>
<dbReference type="InterPro" id="IPR010994">
    <property type="entry name" value="RuvA_2-like"/>
</dbReference>
<dbReference type="GO" id="GO:0005875">
    <property type="term" value="C:microtubule associated complex"/>
    <property type="evidence" value="ECO:0007669"/>
    <property type="project" value="TreeGrafter"/>
</dbReference>
<accession>A0A6A6LNX7</accession>
<evidence type="ECO:0000256" key="4">
    <source>
        <dbReference type="SAM" id="SignalP"/>
    </source>
</evidence>
<dbReference type="PROSITE" id="PS50067">
    <property type="entry name" value="KINESIN_MOTOR_2"/>
    <property type="match status" value="1"/>
</dbReference>
<feature type="chain" id="PRO_5025676481" description="Kinesin motor domain-containing protein" evidence="4">
    <location>
        <begin position="27"/>
        <end position="279"/>
    </location>
</feature>
<evidence type="ECO:0000259" key="5">
    <source>
        <dbReference type="PROSITE" id="PS50067"/>
    </source>
</evidence>
<comment type="similarity">
    <text evidence="3">Belongs to the TRAFAC class myosin-kinesin ATPase superfamily. Kinesin family.</text>
</comment>
<comment type="caution">
    <text evidence="6">The sequence shown here is derived from an EMBL/GenBank/DDBJ whole genome shotgun (WGS) entry which is preliminary data.</text>
</comment>
<dbReference type="PANTHER" id="PTHR47969">
    <property type="entry name" value="CHROMOSOME-ASSOCIATED KINESIN KIF4A-RELATED"/>
    <property type="match status" value="1"/>
</dbReference>
<evidence type="ECO:0000256" key="2">
    <source>
        <dbReference type="ARBA" id="ARBA00023175"/>
    </source>
</evidence>
<dbReference type="PANTHER" id="PTHR47969:SF9">
    <property type="entry name" value="KINESIN-LIKE PROTEIN"/>
    <property type="match status" value="1"/>
</dbReference>
<dbReference type="SUPFAM" id="SSF47781">
    <property type="entry name" value="RuvA domain 2-like"/>
    <property type="match status" value="1"/>
</dbReference>
<organism evidence="6 7">
    <name type="scientific">Hevea brasiliensis</name>
    <name type="common">Para rubber tree</name>
    <name type="synonym">Siphonia brasiliensis</name>
    <dbReference type="NCBI Taxonomy" id="3981"/>
    <lineage>
        <taxon>Eukaryota</taxon>
        <taxon>Viridiplantae</taxon>
        <taxon>Streptophyta</taxon>
        <taxon>Embryophyta</taxon>
        <taxon>Tracheophyta</taxon>
        <taxon>Spermatophyta</taxon>
        <taxon>Magnoliopsida</taxon>
        <taxon>eudicotyledons</taxon>
        <taxon>Gunneridae</taxon>
        <taxon>Pentapetalae</taxon>
        <taxon>rosids</taxon>
        <taxon>fabids</taxon>
        <taxon>Malpighiales</taxon>
        <taxon>Euphorbiaceae</taxon>
        <taxon>Crotonoideae</taxon>
        <taxon>Micrandreae</taxon>
        <taxon>Hevea</taxon>
    </lineage>
</organism>
<dbReference type="Gene3D" id="3.40.850.10">
    <property type="entry name" value="Kinesin motor domain"/>
    <property type="match status" value="2"/>
</dbReference>